<keyword evidence="1" id="KW-0472">Membrane</keyword>
<accession>A0ABQ6GVI9</accession>
<gene>
    <name evidence="2" type="ORF">tinsulaeT_20010</name>
</gene>
<dbReference type="Proteomes" id="UP001157186">
    <property type="component" value="Unassembled WGS sequence"/>
</dbReference>
<proteinExistence type="predicted"/>
<dbReference type="RefSeq" id="WP_284244535.1">
    <property type="nucleotide sequence ID" value="NZ_BSST01000001.1"/>
</dbReference>
<protein>
    <submittedName>
        <fullName evidence="2">Uncharacterized protein</fullName>
    </submittedName>
</protein>
<sequence>MTNQYRYKMSFTQPDSGMNKCSTVIGGVGILLGMASLAFFGKGSIHGYTLIYIVVLVALNFLSYHAQILRMVTAVISGSVSLALIAYSFPDFISNNMIRSQKGFYYVLVGLYSAGVCLCQMKAIRK</sequence>
<keyword evidence="3" id="KW-1185">Reference proteome</keyword>
<comment type="caution">
    <text evidence="2">The sequence shown here is derived from an EMBL/GenBank/DDBJ whole genome shotgun (WGS) entry which is preliminary data.</text>
</comment>
<keyword evidence="1" id="KW-0812">Transmembrane</keyword>
<feature type="transmembrane region" description="Helical" evidence="1">
    <location>
        <begin position="69"/>
        <end position="89"/>
    </location>
</feature>
<feature type="transmembrane region" description="Helical" evidence="1">
    <location>
        <begin position="21"/>
        <end position="39"/>
    </location>
</feature>
<feature type="transmembrane region" description="Helical" evidence="1">
    <location>
        <begin position="104"/>
        <end position="124"/>
    </location>
</feature>
<evidence type="ECO:0000256" key="1">
    <source>
        <dbReference type="SAM" id="Phobius"/>
    </source>
</evidence>
<keyword evidence="1" id="KW-1133">Transmembrane helix</keyword>
<organism evidence="2 3">
    <name type="scientific">Thalassotalea insulae</name>
    <dbReference type="NCBI Taxonomy" id="2056778"/>
    <lineage>
        <taxon>Bacteria</taxon>
        <taxon>Pseudomonadati</taxon>
        <taxon>Pseudomonadota</taxon>
        <taxon>Gammaproteobacteria</taxon>
        <taxon>Alteromonadales</taxon>
        <taxon>Colwelliaceae</taxon>
        <taxon>Thalassotalea</taxon>
    </lineage>
</organism>
<dbReference type="EMBL" id="BSST01000001">
    <property type="protein sequence ID" value="GLX78661.1"/>
    <property type="molecule type" value="Genomic_DNA"/>
</dbReference>
<evidence type="ECO:0000313" key="3">
    <source>
        <dbReference type="Proteomes" id="UP001157186"/>
    </source>
</evidence>
<name>A0ABQ6GVI9_9GAMM</name>
<feature type="transmembrane region" description="Helical" evidence="1">
    <location>
        <begin position="45"/>
        <end position="62"/>
    </location>
</feature>
<evidence type="ECO:0000313" key="2">
    <source>
        <dbReference type="EMBL" id="GLX78661.1"/>
    </source>
</evidence>
<reference evidence="2 3" key="1">
    <citation type="submission" date="2023-03" db="EMBL/GenBank/DDBJ databases">
        <title>Draft genome sequence of Thalassotalea insulae KCTC 62186T.</title>
        <authorList>
            <person name="Sawabe T."/>
        </authorList>
    </citation>
    <scope>NUCLEOTIDE SEQUENCE [LARGE SCALE GENOMIC DNA]</scope>
    <source>
        <strain evidence="2 3">KCTC 62186</strain>
    </source>
</reference>